<dbReference type="AlphaFoldDB" id="A0A0P7GN44"/>
<evidence type="ECO:0000313" key="5">
    <source>
        <dbReference type="Proteomes" id="UP000050535"/>
    </source>
</evidence>
<keyword evidence="2" id="KW-0472">Membrane</keyword>
<keyword evidence="5" id="KW-1185">Reference proteome</keyword>
<sequence length="126" mass="13048">MSYVDAVDTEHWAGIGALAFAAFALGLPFQRPSLFLVALVGVGFAAYARFGDAPPADLAVERELSEASPSPDDEVTVTVTVENAGSATVPDLRLIDGVPRGSRSATAPPDWGPHSAPASARRSATR</sequence>
<evidence type="ECO:0000256" key="1">
    <source>
        <dbReference type="SAM" id="MobiDB-lite"/>
    </source>
</evidence>
<protein>
    <recommendedName>
        <fullName evidence="3">DUF11 domain-containing protein</fullName>
    </recommendedName>
</protein>
<dbReference type="Pfam" id="PF01345">
    <property type="entry name" value="DUF11"/>
    <property type="match status" value="1"/>
</dbReference>
<gene>
    <name evidence="4" type="ORF">SY89_00738</name>
</gene>
<evidence type="ECO:0000313" key="4">
    <source>
        <dbReference type="EMBL" id="KPN30017.1"/>
    </source>
</evidence>
<organism evidence="4 5">
    <name type="scientific">Halolamina pelagica</name>
    <dbReference type="NCBI Taxonomy" id="699431"/>
    <lineage>
        <taxon>Archaea</taxon>
        <taxon>Methanobacteriati</taxon>
        <taxon>Methanobacteriota</taxon>
        <taxon>Stenosarchaea group</taxon>
        <taxon>Halobacteria</taxon>
        <taxon>Halobacteriales</taxon>
        <taxon>Haloferacaceae</taxon>
    </lineage>
</organism>
<feature type="transmembrane region" description="Helical" evidence="2">
    <location>
        <begin position="34"/>
        <end position="50"/>
    </location>
</feature>
<reference evidence="5" key="1">
    <citation type="submission" date="2013-11" db="EMBL/GenBank/DDBJ databases">
        <authorList>
            <person name="Hoang H.T."/>
            <person name="Killian M.L."/>
            <person name="Madson D.M."/>
            <person name="Arruda P.H.E."/>
            <person name="Sun D."/>
            <person name="Schwartz K.J."/>
            <person name="Yoon K."/>
        </authorList>
    </citation>
    <scope>NUCLEOTIDE SEQUENCE [LARGE SCALE GENOMIC DNA]</scope>
    <source>
        <strain evidence="5">CDK2</strain>
    </source>
</reference>
<keyword evidence="2" id="KW-0812">Transmembrane</keyword>
<name>A0A0P7GN44_9EURY</name>
<dbReference type="Proteomes" id="UP000050535">
    <property type="component" value="Unassembled WGS sequence"/>
</dbReference>
<keyword evidence="2" id="KW-1133">Transmembrane helix</keyword>
<evidence type="ECO:0000256" key="2">
    <source>
        <dbReference type="SAM" id="Phobius"/>
    </source>
</evidence>
<dbReference type="STRING" id="699431.SY89_00738"/>
<accession>A0A0P7GN44</accession>
<feature type="domain" description="DUF11" evidence="3">
    <location>
        <begin position="57"/>
        <end position="110"/>
    </location>
</feature>
<feature type="region of interest" description="Disordered" evidence="1">
    <location>
        <begin position="92"/>
        <end position="126"/>
    </location>
</feature>
<dbReference type="EMBL" id="LGUC01000001">
    <property type="protein sequence ID" value="KPN30017.1"/>
    <property type="molecule type" value="Genomic_DNA"/>
</dbReference>
<evidence type="ECO:0000259" key="3">
    <source>
        <dbReference type="Pfam" id="PF01345"/>
    </source>
</evidence>
<feature type="transmembrane region" description="Helical" evidence="2">
    <location>
        <begin position="12"/>
        <end position="29"/>
    </location>
</feature>
<dbReference type="InterPro" id="IPR001434">
    <property type="entry name" value="OmcB-like_DUF11"/>
</dbReference>
<comment type="caution">
    <text evidence="4">The sequence shown here is derived from an EMBL/GenBank/DDBJ whole genome shotgun (WGS) entry which is preliminary data.</text>
</comment>
<dbReference type="Gene3D" id="2.60.40.10">
    <property type="entry name" value="Immunoglobulins"/>
    <property type="match status" value="1"/>
</dbReference>
<proteinExistence type="predicted"/>
<dbReference type="InterPro" id="IPR013783">
    <property type="entry name" value="Ig-like_fold"/>
</dbReference>
<feature type="compositionally biased region" description="Low complexity" evidence="1">
    <location>
        <begin position="115"/>
        <end position="126"/>
    </location>
</feature>